<proteinExistence type="predicted"/>
<evidence type="ECO:0000313" key="2">
    <source>
        <dbReference type="EMBL" id="PVD25112.1"/>
    </source>
</evidence>
<evidence type="ECO:0000313" key="3">
    <source>
        <dbReference type="Proteomes" id="UP000245119"/>
    </source>
</evidence>
<feature type="compositionally biased region" description="Pro residues" evidence="1">
    <location>
        <begin position="136"/>
        <end position="148"/>
    </location>
</feature>
<feature type="compositionally biased region" description="Pro residues" evidence="1">
    <location>
        <begin position="82"/>
        <end position="94"/>
    </location>
</feature>
<accession>A0A2T7NVC0</accession>
<dbReference type="AlphaFoldDB" id="A0A2T7NVC0"/>
<feature type="compositionally biased region" description="Polar residues" evidence="1">
    <location>
        <begin position="111"/>
        <end position="122"/>
    </location>
</feature>
<keyword evidence="3" id="KW-1185">Reference proteome</keyword>
<feature type="compositionally biased region" description="Low complexity" evidence="1">
    <location>
        <begin position="279"/>
        <end position="293"/>
    </location>
</feature>
<protein>
    <submittedName>
        <fullName evidence="2">Uncharacterized protein</fullName>
    </submittedName>
</protein>
<feature type="compositionally biased region" description="Low complexity" evidence="1">
    <location>
        <begin position="123"/>
        <end position="135"/>
    </location>
</feature>
<feature type="region of interest" description="Disordered" evidence="1">
    <location>
        <begin position="41"/>
        <end position="439"/>
    </location>
</feature>
<name>A0A2T7NVC0_POMCA</name>
<comment type="caution">
    <text evidence="2">The sequence shown here is derived from an EMBL/GenBank/DDBJ whole genome shotgun (WGS) entry which is preliminary data.</text>
</comment>
<reference evidence="2 3" key="1">
    <citation type="submission" date="2018-04" db="EMBL/GenBank/DDBJ databases">
        <title>The genome of golden apple snail Pomacea canaliculata provides insight into stress tolerance and invasive adaptation.</title>
        <authorList>
            <person name="Liu C."/>
            <person name="Liu B."/>
            <person name="Ren Y."/>
            <person name="Zhang Y."/>
            <person name="Wang H."/>
            <person name="Li S."/>
            <person name="Jiang F."/>
            <person name="Yin L."/>
            <person name="Zhang G."/>
            <person name="Qian W."/>
            <person name="Fan W."/>
        </authorList>
    </citation>
    <scope>NUCLEOTIDE SEQUENCE [LARGE SCALE GENOMIC DNA]</scope>
    <source>
        <strain evidence="2">SZHN2017</strain>
        <tissue evidence="2">Muscle</tissue>
    </source>
</reference>
<feature type="compositionally biased region" description="Polar residues" evidence="1">
    <location>
        <begin position="194"/>
        <end position="204"/>
    </location>
</feature>
<evidence type="ECO:0000256" key="1">
    <source>
        <dbReference type="SAM" id="MobiDB-lite"/>
    </source>
</evidence>
<dbReference type="EMBL" id="PZQS01000009">
    <property type="protein sequence ID" value="PVD25112.1"/>
    <property type="molecule type" value="Genomic_DNA"/>
</dbReference>
<sequence>MRTYVGHELSSGVEVFPRNISVVNNIRLEMTNRRSHWDVGRCHASRQRGRRHSRMTRDRGMQFHIGSPDSDIDEPADFGSPPRRPSPSAPPPSADPLHSTPDSNLAPDGTATDNAVNYNDVNSHSPSAALTLSSSPPAPETHPAPAPTAPVDNRGDTDSDEDSTWVSRNRKRKQERQPSTRIPSASPADVTSGAVASSPPQSTGPAAGAVYVEEDETVRNKRHSSRFLEVPAWTMGHHLTDPEEQEQTSDLANADVTPEVPGLTRLSSQEEDREGQKISNASEASAKSSSSEEFPNKASSRRRTSRQRSTSDTPGSGEERSSPKPSTPTAGPKFFLDVSSERTSSGNDRPPQKKLSWSLPLTDDEATPSLAPDGGEYADHSPRSPRHSTGKVEDDVTDDDPVDRSGAGGDDVRRGISGAVPGQHPCPQAGQKLVPAFGC</sequence>
<gene>
    <name evidence="2" type="ORF">C0Q70_15610</name>
</gene>
<feature type="compositionally biased region" description="Basic residues" evidence="1">
    <location>
        <begin position="43"/>
        <end position="54"/>
    </location>
</feature>
<organism evidence="2 3">
    <name type="scientific">Pomacea canaliculata</name>
    <name type="common">Golden apple snail</name>
    <dbReference type="NCBI Taxonomy" id="400727"/>
    <lineage>
        <taxon>Eukaryota</taxon>
        <taxon>Metazoa</taxon>
        <taxon>Spiralia</taxon>
        <taxon>Lophotrochozoa</taxon>
        <taxon>Mollusca</taxon>
        <taxon>Gastropoda</taxon>
        <taxon>Caenogastropoda</taxon>
        <taxon>Architaenioglossa</taxon>
        <taxon>Ampullarioidea</taxon>
        <taxon>Ampullariidae</taxon>
        <taxon>Pomacea</taxon>
    </lineage>
</organism>
<dbReference type="Proteomes" id="UP000245119">
    <property type="component" value="Linkage Group LG9"/>
</dbReference>